<proteinExistence type="predicted"/>
<name>A0A0E9TQ70_ANGAN</name>
<reference evidence="1" key="1">
    <citation type="submission" date="2014-11" db="EMBL/GenBank/DDBJ databases">
        <authorList>
            <person name="Amaro Gonzalez C."/>
        </authorList>
    </citation>
    <scope>NUCLEOTIDE SEQUENCE</scope>
</reference>
<accession>A0A0E9TQ70</accession>
<dbReference type="EMBL" id="GBXM01052723">
    <property type="protein sequence ID" value="JAH55854.1"/>
    <property type="molecule type" value="Transcribed_RNA"/>
</dbReference>
<organism evidence="1">
    <name type="scientific">Anguilla anguilla</name>
    <name type="common">European freshwater eel</name>
    <name type="synonym">Muraena anguilla</name>
    <dbReference type="NCBI Taxonomy" id="7936"/>
    <lineage>
        <taxon>Eukaryota</taxon>
        <taxon>Metazoa</taxon>
        <taxon>Chordata</taxon>
        <taxon>Craniata</taxon>
        <taxon>Vertebrata</taxon>
        <taxon>Euteleostomi</taxon>
        <taxon>Actinopterygii</taxon>
        <taxon>Neopterygii</taxon>
        <taxon>Teleostei</taxon>
        <taxon>Anguilliformes</taxon>
        <taxon>Anguillidae</taxon>
        <taxon>Anguilla</taxon>
    </lineage>
</organism>
<protein>
    <submittedName>
        <fullName evidence="1">Uncharacterized protein</fullName>
    </submittedName>
</protein>
<dbReference type="AlphaFoldDB" id="A0A0E9TQ70"/>
<reference evidence="1" key="2">
    <citation type="journal article" date="2015" name="Fish Shellfish Immunol.">
        <title>Early steps in the European eel (Anguilla anguilla)-Vibrio vulnificus interaction in the gills: Role of the RtxA13 toxin.</title>
        <authorList>
            <person name="Callol A."/>
            <person name="Pajuelo D."/>
            <person name="Ebbesson L."/>
            <person name="Teles M."/>
            <person name="MacKenzie S."/>
            <person name="Amaro C."/>
        </authorList>
    </citation>
    <scope>NUCLEOTIDE SEQUENCE</scope>
</reference>
<evidence type="ECO:0000313" key="1">
    <source>
        <dbReference type="EMBL" id="JAH55854.1"/>
    </source>
</evidence>
<sequence>MNSPILSLEICSGNTIHIVCAFYRNSEL</sequence>